<feature type="non-terminal residue" evidence="1">
    <location>
        <position position="67"/>
    </location>
</feature>
<dbReference type="EMBL" id="UOFJ01000583">
    <property type="protein sequence ID" value="VAW71259.1"/>
    <property type="molecule type" value="Genomic_DNA"/>
</dbReference>
<reference evidence="1" key="1">
    <citation type="submission" date="2018-06" db="EMBL/GenBank/DDBJ databases">
        <authorList>
            <person name="Zhirakovskaya E."/>
        </authorList>
    </citation>
    <scope>NUCLEOTIDE SEQUENCE</scope>
</reference>
<protein>
    <recommendedName>
        <fullName evidence="2">Mobile element protein</fullName>
    </recommendedName>
</protein>
<evidence type="ECO:0008006" key="2">
    <source>
        <dbReference type="Google" id="ProtNLM"/>
    </source>
</evidence>
<name>A0A3B0YAM4_9ZZZZ</name>
<proteinExistence type="predicted"/>
<accession>A0A3B0YAM4</accession>
<dbReference type="AlphaFoldDB" id="A0A3B0YAM4"/>
<organism evidence="1">
    <name type="scientific">hydrothermal vent metagenome</name>
    <dbReference type="NCBI Taxonomy" id="652676"/>
    <lineage>
        <taxon>unclassified sequences</taxon>
        <taxon>metagenomes</taxon>
        <taxon>ecological metagenomes</taxon>
    </lineage>
</organism>
<sequence length="67" mass="7876">MEIEDHYAQLLGTNSPWEISSVDLSIEKQQVDINIEYDDNEGLCPECATLCKKHDDRKQRTWRHLDT</sequence>
<gene>
    <name evidence="1" type="ORF">MNBD_GAMMA10-1547</name>
</gene>
<evidence type="ECO:0000313" key="1">
    <source>
        <dbReference type="EMBL" id="VAW71259.1"/>
    </source>
</evidence>